<protein>
    <recommendedName>
        <fullName evidence="2">Phosphatidate phosphatase APP1 catalytic domain-containing protein</fullName>
    </recommendedName>
</protein>
<dbReference type="Proteomes" id="UP000256601">
    <property type="component" value="Unassembled WGS sequence"/>
</dbReference>
<sequence>MFLARSTRLSLASRAPLSRPLLVHQRHFSPTLQNAFLSAKKEVTATTARKPTTVVASPRPKGALRFEHKRSLKPSKNVVTALTPASQPPPAPYIVKKRHSFVYRFFKSIFTRWSKQQRLERRLKREERKKRHKAGQPKGRDIARLLYYYRATRKPYYFKHWLRMSGYNTRKIWQSIKTKSETFVAEKLTQNNEPLDLSETNLAPTITAYPTYSRMLPDGTHEVDIKGTISVPGEWTSRKNRFILNMVRSYLSGNSEEKLERDIAALEEIEKERQGRMSTRGFRNGAQSASTPDLIDLDGSESVSSRSTTSSRASSVRDGYESPSRDSPTAGRRRVPPPPASRIYSSRTTTIASSISLDSTASSQSLPADSSLEDTIMKERFAPFVAQPLVNAVLDVTIIDDNEHATSTTLHSHTSGKFGTALRLDFKPTIMKIHVRNTPYSVQQDLIDVSYEGVSLISDIDDTIKHTGVTGDKKAMIKNVFVKDLDGLSIPGVVEWYNKLSGLGVQTHYVSNSPWQLYPVIKEYLHMHGFPRGSIHLKDYAGVLSQLFEAPAERKKFNLEQILRDFPQRRFILVGDSGEGDLEAYVELAKVYPQQILGIYIRDITSDRELDYDFLRVEIAALKKEADERERPMKVARKPVQPVNLMDSPIGKKVPPPVPRKPVGLAGKKTDENVDREHTGKPDSAASNAAIAATAAYGAPPLPPRRKIQPETMRSISDQVTSGSMNVAASQETDETPRLYSDNDRQFKWKERVRRARRELPANVRLRLWKEPPKVEGETLELAKTVEKEPIKELL</sequence>
<feature type="domain" description="Phosphatidate phosphatase APP1 catalytic" evidence="2">
    <location>
        <begin position="454"/>
        <end position="603"/>
    </location>
</feature>
<dbReference type="KEGG" id="yli:2910518"/>
<dbReference type="PANTHER" id="PTHR28208:SF3">
    <property type="entry name" value="PHOSPHATIDATE PHOSPHATASE APP1"/>
    <property type="match status" value="1"/>
</dbReference>
<dbReference type="AlphaFoldDB" id="A0A1D8NCV1"/>
<name>A0A1D8NCV1_YARLL</name>
<feature type="compositionally biased region" description="Basic and acidic residues" evidence="1">
    <location>
        <begin position="668"/>
        <end position="681"/>
    </location>
</feature>
<dbReference type="InterPro" id="IPR036412">
    <property type="entry name" value="HAD-like_sf"/>
</dbReference>
<evidence type="ECO:0000313" key="3">
    <source>
        <dbReference type="EMBL" id="AOW03463.1"/>
    </source>
</evidence>
<proteinExistence type="predicted"/>
<feature type="region of interest" description="Disordered" evidence="1">
    <location>
        <begin position="273"/>
        <end position="348"/>
    </location>
</feature>
<dbReference type="PIRSF" id="PIRSF037464">
    <property type="entry name" value="UCP037464_APP1"/>
    <property type="match status" value="1"/>
</dbReference>
<dbReference type="Pfam" id="PF09949">
    <property type="entry name" value="APP1_cat"/>
    <property type="match status" value="1"/>
</dbReference>
<reference evidence="3 5" key="1">
    <citation type="journal article" date="2016" name="PLoS ONE">
        <title>Sequence Assembly of Yarrowia lipolytica Strain W29/CLIB89 Shows Transposable Element Diversity.</title>
        <authorList>
            <person name="Magnan C."/>
            <person name="Yu J."/>
            <person name="Chang I."/>
            <person name="Jahn E."/>
            <person name="Kanomata Y."/>
            <person name="Wu J."/>
            <person name="Zeller M."/>
            <person name="Oakes M."/>
            <person name="Baldi P."/>
            <person name="Sandmeyer S."/>
        </authorList>
    </citation>
    <scope>NUCLEOTIDE SEQUENCE [LARGE SCALE GENOMIC DNA]</scope>
    <source>
        <strain evidence="3">CLIB89</strain>
        <strain evidence="5">CLIB89(W29)</strain>
    </source>
</reference>
<feature type="compositionally biased region" description="Polar residues" evidence="1">
    <location>
        <begin position="717"/>
        <end position="731"/>
    </location>
</feature>
<dbReference type="RefSeq" id="XP_502317.1">
    <property type="nucleotide sequence ID" value="XM_502317.1"/>
</dbReference>
<dbReference type="VEuPathDB" id="FungiDB:YALI0_D02233g"/>
<dbReference type="InterPro" id="IPR052935">
    <property type="entry name" value="Mg2+_PAP"/>
</dbReference>
<dbReference type="GO" id="GO:0030479">
    <property type="term" value="C:actin cortical patch"/>
    <property type="evidence" value="ECO:0007669"/>
    <property type="project" value="TreeGrafter"/>
</dbReference>
<evidence type="ECO:0000313" key="4">
    <source>
        <dbReference type="EMBL" id="RDW24814.1"/>
    </source>
</evidence>
<feature type="region of interest" description="Disordered" evidence="1">
    <location>
        <begin position="644"/>
        <end position="685"/>
    </location>
</feature>
<dbReference type="OrthoDB" id="541883at2759"/>
<dbReference type="EMBL" id="KZ859020">
    <property type="protein sequence ID" value="RDW24814.1"/>
    <property type="molecule type" value="Genomic_DNA"/>
</dbReference>
<dbReference type="GeneID" id="2910518"/>
<dbReference type="InterPro" id="IPR019236">
    <property type="entry name" value="APP1_cat"/>
</dbReference>
<dbReference type="Proteomes" id="UP000182444">
    <property type="component" value="Chromosome 1D"/>
</dbReference>
<evidence type="ECO:0000256" key="1">
    <source>
        <dbReference type="SAM" id="MobiDB-lite"/>
    </source>
</evidence>
<evidence type="ECO:0000313" key="6">
    <source>
        <dbReference type="Proteomes" id="UP000256601"/>
    </source>
</evidence>
<dbReference type="eggNOG" id="ENOG502QT5E">
    <property type="taxonomic scope" value="Eukaryota"/>
</dbReference>
<feature type="region of interest" description="Disordered" evidence="1">
    <location>
        <begin position="717"/>
        <end position="741"/>
    </location>
</feature>
<dbReference type="PANTHER" id="PTHR28208">
    <property type="entry name" value="PHOSPHATIDATE PHOSPHATASE APP1"/>
    <property type="match status" value="1"/>
</dbReference>
<feature type="compositionally biased region" description="Low complexity" evidence="1">
    <location>
        <begin position="300"/>
        <end position="317"/>
    </location>
</feature>
<evidence type="ECO:0000259" key="2">
    <source>
        <dbReference type="Pfam" id="PF09949"/>
    </source>
</evidence>
<dbReference type="EMBL" id="CP017556">
    <property type="protein sequence ID" value="AOW03463.1"/>
    <property type="molecule type" value="Genomic_DNA"/>
</dbReference>
<dbReference type="InterPro" id="IPR017210">
    <property type="entry name" value="APP1"/>
</dbReference>
<dbReference type="GO" id="GO:0008195">
    <property type="term" value="F:phosphatidate phosphatase activity"/>
    <property type="evidence" value="ECO:0007669"/>
    <property type="project" value="InterPro"/>
</dbReference>
<accession>A0A1D8NCV1</accession>
<gene>
    <name evidence="4" type="ORF">B0I71DRAFT_133678</name>
    <name evidence="3" type="ORF">YALI1_D02546g</name>
</gene>
<evidence type="ECO:0000313" key="5">
    <source>
        <dbReference type="Proteomes" id="UP000182444"/>
    </source>
</evidence>
<organism evidence="3 5">
    <name type="scientific">Yarrowia lipolytica</name>
    <name type="common">Candida lipolytica</name>
    <dbReference type="NCBI Taxonomy" id="4952"/>
    <lineage>
        <taxon>Eukaryota</taxon>
        <taxon>Fungi</taxon>
        <taxon>Dikarya</taxon>
        <taxon>Ascomycota</taxon>
        <taxon>Saccharomycotina</taxon>
        <taxon>Dipodascomycetes</taxon>
        <taxon>Dipodascales</taxon>
        <taxon>Dipodascales incertae sedis</taxon>
        <taxon>Yarrowia</taxon>
    </lineage>
</organism>
<dbReference type="VEuPathDB" id="FungiDB:YALI1_D02546g"/>
<reference evidence="4 6" key="2">
    <citation type="submission" date="2018-07" db="EMBL/GenBank/DDBJ databases">
        <title>Draft Genome Assemblies for Five Robust Yarrowia lipolytica Strains Exhibiting High Lipid Production and Pentose Sugar Utilization and Sugar Alcohol Secretion from Undetoxified Lignocellulosic Biomass Hydrolysates.</title>
        <authorList>
            <consortium name="DOE Joint Genome Institute"/>
            <person name="Walker C."/>
            <person name="Ryu S."/>
            <person name="Na H."/>
            <person name="Zane M."/>
            <person name="LaButti K."/>
            <person name="Lipzen A."/>
            <person name="Haridas S."/>
            <person name="Barry K."/>
            <person name="Grigoriev I.V."/>
            <person name="Quarterman J."/>
            <person name="Slininger P."/>
            <person name="Dien B."/>
            <person name="Trinh C.T."/>
        </authorList>
    </citation>
    <scope>NUCLEOTIDE SEQUENCE [LARGE SCALE GENOMIC DNA]</scope>
    <source>
        <strain evidence="4 6">YB392</strain>
    </source>
</reference>
<dbReference type="SUPFAM" id="SSF56784">
    <property type="entry name" value="HAD-like"/>
    <property type="match status" value="1"/>
</dbReference>